<dbReference type="RefSeq" id="WP_187150098.1">
    <property type="nucleotide sequence ID" value="NZ_LWUJ01000011.1"/>
</dbReference>
<gene>
    <name evidence="3" type="ORF">A6V39_02285</name>
</gene>
<feature type="transmembrane region" description="Helical" evidence="2">
    <location>
        <begin position="70"/>
        <end position="90"/>
    </location>
</feature>
<reference evidence="4" key="1">
    <citation type="submission" date="2016-04" db="EMBL/GenBank/DDBJ databases">
        <authorList>
            <person name="Quiroz-Castaneda R.E."/>
            <person name="Martinez-Ocampo F."/>
        </authorList>
    </citation>
    <scope>NUCLEOTIDE SEQUENCE [LARGE SCALE GENOMIC DNA]</scope>
    <source>
        <strain evidence="4">INIFAP01</strain>
    </source>
</reference>
<evidence type="ECO:0000256" key="2">
    <source>
        <dbReference type="SAM" id="Phobius"/>
    </source>
</evidence>
<feature type="transmembrane region" description="Helical" evidence="2">
    <location>
        <begin position="273"/>
        <end position="290"/>
    </location>
</feature>
<feature type="transmembrane region" description="Helical" evidence="2">
    <location>
        <begin position="208"/>
        <end position="234"/>
    </location>
</feature>
<feature type="transmembrane region" description="Helical" evidence="2">
    <location>
        <begin position="164"/>
        <end position="188"/>
    </location>
</feature>
<evidence type="ECO:0000313" key="4">
    <source>
        <dbReference type="Proteomes" id="UP000077623"/>
    </source>
</evidence>
<feature type="transmembrane region" description="Helical" evidence="2">
    <location>
        <begin position="102"/>
        <end position="122"/>
    </location>
</feature>
<proteinExistence type="predicted"/>
<evidence type="ECO:0000313" key="3">
    <source>
        <dbReference type="EMBL" id="OAL10250.1"/>
    </source>
</evidence>
<keyword evidence="2" id="KW-0812">Transmembrane</keyword>
<sequence length="304" mass="34659">MADNQEEEFLDKDEILAEDEEEEEIVEEPEEEKQEEEELKKEEEFVCVYDPSSKAYKCCHEALKRQTSLIFLWVLFLLVFLGGIATLFATKALDFDSKKRPTITAIPFASVAAIAIVAKIVALKMQNGFFLSEKHNYTIALPEKPNKLIQEFYVLQQCRKCSQYWIFIILTVLSIITGIYCVIVSAILKACGQTGHSGLFEMSSNLGFGQDTVAAVTTLSWMTLPIWALCYGVASLRTDKIIKSLERTYPKAEIIDCSLCNHKLEASNKRKKLIAFAIVCSLGFFIYFFFKRFTCTIFERSFQV</sequence>
<feature type="compositionally biased region" description="Acidic residues" evidence="1">
    <location>
        <begin position="1"/>
        <end position="37"/>
    </location>
</feature>
<dbReference type="EMBL" id="LWUJ01000011">
    <property type="protein sequence ID" value="OAL10250.1"/>
    <property type="molecule type" value="Genomic_DNA"/>
</dbReference>
<name>A0A1A9QEY3_9MOLU</name>
<dbReference type="AlphaFoldDB" id="A0A1A9QEY3"/>
<accession>A0A1A9QEY3</accession>
<feature type="region of interest" description="Disordered" evidence="1">
    <location>
        <begin position="1"/>
        <end position="39"/>
    </location>
</feature>
<comment type="caution">
    <text evidence="3">The sequence shown here is derived from an EMBL/GenBank/DDBJ whole genome shotgun (WGS) entry which is preliminary data.</text>
</comment>
<keyword evidence="2" id="KW-0472">Membrane</keyword>
<evidence type="ECO:0000256" key="1">
    <source>
        <dbReference type="SAM" id="MobiDB-lite"/>
    </source>
</evidence>
<protein>
    <submittedName>
        <fullName evidence="3">Uncharacterized protein</fullName>
    </submittedName>
</protein>
<keyword evidence="4" id="KW-1185">Reference proteome</keyword>
<keyword evidence="2" id="KW-1133">Transmembrane helix</keyword>
<dbReference type="Proteomes" id="UP000077623">
    <property type="component" value="Unassembled WGS sequence"/>
</dbReference>
<dbReference type="STRING" id="432608.A6V39_02285"/>
<organism evidence="3 4">
    <name type="scientific">Candidatus Mycoplasma haematobovis</name>
    <dbReference type="NCBI Taxonomy" id="432608"/>
    <lineage>
        <taxon>Bacteria</taxon>
        <taxon>Bacillati</taxon>
        <taxon>Mycoplasmatota</taxon>
        <taxon>Mollicutes</taxon>
        <taxon>Mycoplasmataceae</taxon>
        <taxon>Mycoplasma</taxon>
    </lineage>
</organism>